<dbReference type="Pfam" id="PF00096">
    <property type="entry name" value="zf-C2H2"/>
    <property type="match status" value="1"/>
</dbReference>
<keyword evidence="9" id="KW-0804">Transcription</keyword>
<dbReference type="GO" id="GO:0008270">
    <property type="term" value="F:zinc ion binding"/>
    <property type="evidence" value="ECO:0007669"/>
    <property type="project" value="UniProtKB-KW"/>
</dbReference>
<feature type="compositionally biased region" description="Basic and acidic residues" evidence="12">
    <location>
        <begin position="114"/>
        <end position="126"/>
    </location>
</feature>
<reference evidence="14 15" key="1">
    <citation type="submission" date="2019-09" db="EMBL/GenBank/DDBJ databases">
        <title>Draft genome of the ectomycorrhizal ascomycete Sphaerosporella brunnea.</title>
        <authorList>
            <consortium name="DOE Joint Genome Institute"/>
            <person name="Benucci G.M."/>
            <person name="Marozzi G."/>
            <person name="Antonielli L."/>
            <person name="Sanchez S."/>
            <person name="Marco P."/>
            <person name="Wang X."/>
            <person name="Falini L.B."/>
            <person name="Barry K."/>
            <person name="Haridas S."/>
            <person name="Lipzen A."/>
            <person name="Labutti K."/>
            <person name="Grigoriev I.V."/>
            <person name="Murat C."/>
            <person name="Martin F."/>
            <person name="Albertini E."/>
            <person name="Donnini D."/>
            <person name="Bonito G."/>
        </authorList>
    </citation>
    <scope>NUCLEOTIDE SEQUENCE [LARGE SCALE GENOMIC DNA]</scope>
    <source>
        <strain evidence="14 15">Sb_GMNB300</strain>
    </source>
</reference>
<dbReference type="PANTHER" id="PTHR23235:SF120">
    <property type="entry name" value="KRUPPEL-LIKE FACTOR 15"/>
    <property type="match status" value="1"/>
</dbReference>
<evidence type="ECO:0000313" key="14">
    <source>
        <dbReference type="EMBL" id="KAA8913157.1"/>
    </source>
</evidence>
<dbReference type="InterPro" id="IPR013087">
    <property type="entry name" value="Znf_C2H2_type"/>
</dbReference>
<evidence type="ECO:0000256" key="3">
    <source>
        <dbReference type="ARBA" id="ARBA00022723"/>
    </source>
</evidence>
<dbReference type="PROSITE" id="PS00028">
    <property type="entry name" value="ZINC_FINGER_C2H2_1"/>
    <property type="match status" value="4"/>
</dbReference>
<keyword evidence="15" id="KW-1185">Reference proteome</keyword>
<gene>
    <name evidence="14" type="ORF">FN846DRAFT_772524</name>
</gene>
<dbReference type="GO" id="GO:0000978">
    <property type="term" value="F:RNA polymerase II cis-regulatory region sequence-specific DNA binding"/>
    <property type="evidence" value="ECO:0007669"/>
    <property type="project" value="UniProtKB-ARBA"/>
</dbReference>
<sequence length="460" mass="52396">MQQNQPHQRQPHPQSVSGPPQQQQQQKQPQPPQLQQQQLQQQQLQHQQLQHQQLQQQQLQQQQQRQQQQQALQQPQQTHQGQRQEPSPEQILEKPPRKPDSIAHLVGTTKVRSPNREVDFKTDVDNLMKAIQAKQPRKDDKPPSPSYPAHHTPTNAQDRSGFAAPYHNGWPQQHPQQLVHKKPPKQKKRYECMLPGCGKSFFQKTHLDIHSRAHTGDKPFECSEPGCGQRFSQLGNLKTHERRHTGEKPYSCDYCGKRFAQRGNVRAHKIVHDGAKPFTCKLDNCLKQFTQLGNLKSHQNKFHSAALRQLTGKFANIRDTDEITAADRELFEYFAELYKNSNRGIKGRGKDRKISGVKKQPAVDTDVKQDMSMTSPNGSSASNGDHSYDFSSNGTHMDEDEDGSVGSPYEHQQQQLPPLRPGNDMGPAAMGMMTFGHGGEDPMNVHTHMAKYSLDRKFPL</sequence>
<dbReference type="FunFam" id="3.30.160.60:FF:002157">
    <property type="entry name" value="Transcription factor"/>
    <property type="match status" value="1"/>
</dbReference>
<dbReference type="GO" id="GO:0000981">
    <property type="term" value="F:DNA-binding transcription factor activity, RNA polymerase II-specific"/>
    <property type="evidence" value="ECO:0007669"/>
    <property type="project" value="TreeGrafter"/>
</dbReference>
<evidence type="ECO:0000256" key="12">
    <source>
        <dbReference type="SAM" id="MobiDB-lite"/>
    </source>
</evidence>
<dbReference type="EMBL" id="VXIS01000017">
    <property type="protein sequence ID" value="KAA8913157.1"/>
    <property type="molecule type" value="Genomic_DNA"/>
</dbReference>
<dbReference type="FunFam" id="3.30.160.60:FF:000104">
    <property type="entry name" value="Transcriptional repressor protein YY1"/>
    <property type="match status" value="1"/>
</dbReference>
<feature type="compositionally biased region" description="Polar residues" evidence="12">
    <location>
        <begin position="371"/>
        <end position="395"/>
    </location>
</feature>
<dbReference type="SUPFAM" id="SSF57667">
    <property type="entry name" value="beta-beta-alpha zinc fingers"/>
    <property type="match status" value="2"/>
</dbReference>
<evidence type="ECO:0000256" key="2">
    <source>
        <dbReference type="ARBA" id="ARBA00006991"/>
    </source>
</evidence>
<proteinExistence type="inferred from homology"/>
<dbReference type="FunFam" id="3.30.160.60:FF:001480">
    <property type="entry name" value="Si:cabz01071911.3"/>
    <property type="match status" value="1"/>
</dbReference>
<dbReference type="PANTHER" id="PTHR23235">
    <property type="entry name" value="KRUEPPEL-LIKE TRANSCRIPTION FACTOR"/>
    <property type="match status" value="1"/>
</dbReference>
<accession>A0A5J5F8L5</accession>
<feature type="domain" description="C2H2-type" evidence="13">
    <location>
        <begin position="190"/>
        <end position="219"/>
    </location>
</feature>
<evidence type="ECO:0000256" key="6">
    <source>
        <dbReference type="ARBA" id="ARBA00022833"/>
    </source>
</evidence>
<feature type="compositionally biased region" description="Basic and acidic residues" evidence="12">
    <location>
        <begin position="91"/>
        <end position="101"/>
    </location>
</feature>
<dbReference type="FunFam" id="3.30.160.60:FF:000125">
    <property type="entry name" value="Putative zinc finger protein 143"/>
    <property type="match status" value="1"/>
</dbReference>
<dbReference type="SMART" id="SM00355">
    <property type="entry name" value="ZnF_C2H2"/>
    <property type="match status" value="4"/>
</dbReference>
<comment type="subcellular location">
    <subcellularLocation>
        <location evidence="1">Nucleus</location>
    </subcellularLocation>
</comment>
<protein>
    <recommendedName>
        <fullName evidence="13">C2H2-type domain-containing protein</fullName>
    </recommendedName>
</protein>
<evidence type="ECO:0000256" key="11">
    <source>
        <dbReference type="PROSITE-ProRule" id="PRU00042"/>
    </source>
</evidence>
<evidence type="ECO:0000313" key="15">
    <source>
        <dbReference type="Proteomes" id="UP000326924"/>
    </source>
</evidence>
<evidence type="ECO:0000256" key="4">
    <source>
        <dbReference type="ARBA" id="ARBA00022737"/>
    </source>
</evidence>
<organism evidence="14 15">
    <name type="scientific">Sphaerosporella brunnea</name>
    <dbReference type="NCBI Taxonomy" id="1250544"/>
    <lineage>
        <taxon>Eukaryota</taxon>
        <taxon>Fungi</taxon>
        <taxon>Dikarya</taxon>
        <taxon>Ascomycota</taxon>
        <taxon>Pezizomycotina</taxon>
        <taxon>Pezizomycetes</taxon>
        <taxon>Pezizales</taxon>
        <taxon>Pyronemataceae</taxon>
        <taxon>Sphaerosporella</taxon>
    </lineage>
</organism>
<name>A0A5J5F8L5_9PEZI</name>
<keyword evidence="8" id="KW-0238">DNA-binding</keyword>
<feature type="domain" description="C2H2-type" evidence="13">
    <location>
        <begin position="278"/>
        <end position="304"/>
    </location>
</feature>
<evidence type="ECO:0000256" key="8">
    <source>
        <dbReference type="ARBA" id="ARBA00023125"/>
    </source>
</evidence>
<evidence type="ECO:0000256" key="10">
    <source>
        <dbReference type="ARBA" id="ARBA00023242"/>
    </source>
</evidence>
<comment type="caution">
    <text evidence="14">The sequence shown here is derived from an EMBL/GenBank/DDBJ whole genome shotgun (WGS) entry which is preliminary data.</text>
</comment>
<keyword evidence="10" id="KW-0539">Nucleus</keyword>
<evidence type="ECO:0000256" key="7">
    <source>
        <dbReference type="ARBA" id="ARBA00023015"/>
    </source>
</evidence>
<comment type="similarity">
    <text evidence="2">Belongs to the krueppel C2H2-type zinc-finger protein family.</text>
</comment>
<feature type="compositionally biased region" description="Low complexity" evidence="12">
    <location>
        <begin position="1"/>
        <end position="84"/>
    </location>
</feature>
<keyword evidence="5 11" id="KW-0863">Zinc-finger</keyword>
<feature type="domain" description="C2H2-type" evidence="13">
    <location>
        <begin position="250"/>
        <end position="277"/>
    </location>
</feature>
<dbReference type="InParanoid" id="A0A5J5F8L5"/>
<dbReference type="PROSITE" id="PS50157">
    <property type="entry name" value="ZINC_FINGER_C2H2_2"/>
    <property type="match status" value="4"/>
</dbReference>
<evidence type="ECO:0000259" key="13">
    <source>
        <dbReference type="PROSITE" id="PS50157"/>
    </source>
</evidence>
<evidence type="ECO:0000256" key="1">
    <source>
        <dbReference type="ARBA" id="ARBA00004123"/>
    </source>
</evidence>
<dbReference type="GO" id="GO:0005634">
    <property type="term" value="C:nucleus"/>
    <property type="evidence" value="ECO:0007669"/>
    <property type="project" value="UniProtKB-SubCell"/>
</dbReference>
<dbReference type="Proteomes" id="UP000326924">
    <property type="component" value="Unassembled WGS sequence"/>
</dbReference>
<dbReference type="Gene3D" id="3.30.160.60">
    <property type="entry name" value="Classic Zinc Finger"/>
    <property type="match status" value="4"/>
</dbReference>
<keyword evidence="4" id="KW-0677">Repeat</keyword>
<dbReference type="AlphaFoldDB" id="A0A5J5F8L5"/>
<keyword evidence="3" id="KW-0479">Metal-binding</keyword>
<feature type="region of interest" description="Disordered" evidence="12">
    <location>
        <begin position="344"/>
        <end position="428"/>
    </location>
</feature>
<evidence type="ECO:0000256" key="5">
    <source>
        <dbReference type="ARBA" id="ARBA00022771"/>
    </source>
</evidence>
<keyword evidence="6" id="KW-0862">Zinc</keyword>
<dbReference type="OrthoDB" id="427030at2759"/>
<feature type="domain" description="C2H2-type" evidence="13">
    <location>
        <begin position="220"/>
        <end position="249"/>
    </location>
</feature>
<dbReference type="InterPro" id="IPR036236">
    <property type="entry name" value="Znf_C2H2_sf"/>
</dbReference>
<evidence type="ECO:0000256" key="9">
    <source>
        <dbReference type="ARBA" id="ARBA00023163"/>
    </source>
</evidence>
<dbReference type="Pfam" id="PF13465">
    <property type="entry name" value="zf-H2C2_2"/>
    <property type="match status" value="1"/>
</dbReference>
<feature type="region of interest" description="Disordered" evidence="12">
    <location>
        <begin position="1"/>
        <end position="179"/>
    </location>
</feature>
<keyword evidence="7" id="KW-0805">Transcription regulation</keyword>